<dbReference type="RefSeq" id="WP_092868237.1">
    <property type="nucleotide sequence ID" value="NZ_FPCH01000002.1"/>
</dbReference>
<reference evidence="2" key="1">
    <citation type="submission" date="2016-10" db="EMBL/GenBank/DDBJ databases">
        <authorList>
            <person name="Varghese N."/>
            <person name="Submissions S."/>
        </authorList>
    </citation>
    <scope>NUCLEOTIDE SEQUENCE [LARGE SCALE GENOMIC DNA]</scope>
    <source>
        <strain evidence="2">DSM 1565</strain>
    </source>
</reference>
<dbReference type="AlphaFoldDB" id="A0A1I7NM23"/>
<proteinExistence type="predicted"/>
<organism evidence="1 2">
    <name type="scientific">Hyphomicrobium facile</name>
    <dbReference type="NCBI Taxonomy" id="51670"/>
    <lineage>
        <taxon>Bacteria</taxon>
        <taxon>Pseudomonadati</taxon>
        <taxon>Pseudomonadota</taxon>
        <taxon>Alphaproteobacteria</taxon>
        <taxon>Hyphomicrobiales</taxon>
        <taxon>Hyphomicrobiaceae</taxon>
        <taxon>Hyphomicrobium</taxon>
    </lineage>
</organism>
<gene>
    <name evidence="1" type="ORF">SAMN04488557_2640</name>
</gene>
<dbReference type="STRING" id="51670.SAMN04488557_2640"/>
<evidence type="ECO:0000313" key="1">
    <source>
        <dbReference type="EMBL" id="SFV35688.1"/>
    </source>
</evidence>
<evidence type="ECO:0000313" key="2">
    <source>
        <dbReference type="Proteomes" id="UP000199423"/>
    </source>
</evidence>
<dbReference type="EMBL" id="FPCH01000002">
    <property type="protein sequence ID" value="SFV35688.1"/>
    <property type="molecule type" value="Genomic_DNA"/>
</dbReference>
<keyword evidence="2" id="KW-1185">Reference proteome</keyword>
<protein>
    <submittedName>
        <fullName evidence="1">Uncharacterized protein</fullName>
    </submittedName>
</protein>
<sequence>MRTILLGLVVLAGAKVWFQDRAYRAAMSDAVVEAYRERAIEVCRRNAPKRATGARDEAPAQWAAPSQIEAVIGNPDIDVAIWDTQNPLWNQRYRDPHLILTSSAGGRSARCAYDVHEGGAKLSLR</sequence>
<accession>A0A1I7NM23</accession>
<dbReference type="OrthoDB" id="7932516at2"/>
<name>A0A1I7NM23_9HYPH</name>
<dbReference type="Proteomes" id="UP000199423">
    <property type="component" value="Unassembled WGS sequence"/>
</dbReference>